<evidence type="ECO:0000313" key="1">
    <source>
        <dbReference type="EMBL" id="EFH40180.1"/>
    </source>
</evidence>
<keyword evidence="2" id="KW-1185">Reference proteome</keyword>
<proteinExistence type="predicted"/>
<protein>
    <submittedName>
        <fullName evidence="1">Uncharacterized protein</fullName>
    </submittedName>
</protein>
<evidence type="ECO:0000313" key="2">
    <source>
        <dbReference type="Proteomes" id="UP000008694"/>
    </source>
</evidence>
<dbReference type="HOGENOM" id="CLU_2761243_0_0_1"/>
<dbReference type="Proteomes" id="UP000008694">
    <property type="component" value="Unassembled WGS sequence"/>
</dbReference>
<organism evidence="2">
    <name type="scientific">Arabidopsis lyrata subsp. lyrata</name>
    <name type="common">Lyre-leaved rock-cress</name>
    <dbReference type="NCBI Taxonomy" id="81972"/>
    <lineage>
        <taxon>Eukaryota</taxon>
        <taxon>Viridiplantae</taxon>
        <taxon>Streptophyta</taxon>
        <taxon>Embryophyta</taxon>
        <taxon>Tracheophyta</taxon>
        <taxon>Spermatophyta</taxon>
        <taxon>Magnoliopsida</taxon>
        <taxon>eudicotyledons</taxon>
        <taxon>Gunneridae</taxon>
        <taxon>Pentapetalae</taxon>
        <taxon>rosids</taxon>
        <taxon>malvids</taxon>
        <taxon>Brassicales</taxon>
        <taxon>Brassicaceae</taxon>
        <taxon>Camelineae</taxon>
        <taxon>Arabidopsis</taxon>
    </lineage>
</organism>
<name>D7MML4_ARALL</name>
<dbReference type="STRING" id="81972.D7MML4"/>
<sequence length="70" mass="7821">MSVDMNASITITGVVPKAMDCNSRSVIKLKKVNKYNQTARNERLVSMVDLEKAVREVLNLFGLLTTQSYS</sequence>
<dbReference type="AlphaFoldDB" id="D7MML4"/>
<dbReference type="Gramene" id="scaffold_801198.1">
    <property type="protein sequence ID" value="scaffold_801198.1"/>
    <property type="gene ID" value="scaffold_801198.1"/>
</dbReference>
<gene>
    <name evidence="1" type="ORF">ARALYDRAFT_917798</name>
</gene>
<accession>D7MML4</accession>
<dbReference type="EMBL" id="GL348720">
    <property type="protein sequence ID" value="EFH40180.1"/>
    <property type="molecule type" value="Genomic_DNA"/>
</dbReference>
<reference evidence="2" key="1">
    <citation type="journal article" date="2011" name="Nat. Genet.">
        <title>The Arabidopsis lyrata genome sequence and the basis of rapid genome size change.</title>
        <authorList>
            <person name="Hu T.T."/>
            <person name="Pattyn P."/>
            <person name="Bakker E.G."/>
            <person name="Cao J."/>
            <person name="Cheng J.-F."/>
            <person name="Clark R.M."/>
            <person name="Fahlgren N."/>
            <person name="Fawcett J.A."/>
            <person name="Grimwood J."/>
            <person name="Gundlach H."/>
            <person name="Haberer G."/>
            <person name="Hollister J.D."/>
            <person name="Ossowski S."/>
            <person name="Ottilar R.P."/>
            <person name="Salamov A.A."/>
            <person name="Schneeberger K."/>
            <person name="Spannagl M."/>
            <person name="Wang X."/>
            <person name="Yang L."/>
            <person name="Nasrallah M.E."/>
            <person name="Bergelson J."/>
            <person name="Carrington J.C."/>
            <person name="Gaut B.S."/>
            <person name="Schmutz J."/>
            <person name="Mayer K.F.X."/>
            <person name="Van de Peer Y."/>
            <person name="Grigoriev I.V."/>
            <person name="Nordborg M."/>
            <person name="Weigel D."/>
            <person name="Guo Y.-L."/>
        </authorList>
    </citation>
    <scope>NUCLEOTIDE SEQUENCE [LARGE SCALE GENOMIC DNA]</scope>
    <source>
        <strain evidence="2">cv. MN47</strain>
    </source>
</reference>